<keyword evidence="7 11" id="KW-0368">Histidine biosynthesis</keyword>
<comment type="pathway">
    <text evidence="2 12">Amino-acid biosynthesis; L-histidine biosynthesis; L-histidine from 5-phospho-alpha-D-ribose 1-diphosphate: step 4/9.</text>
</comment>
<dbReference type="EC" id="5.3.1.16" evidence="4 12"/>
<gene>
    <name evidence="13" type="ORF">Fot_07877</name>
</gene>
<proteinExistence type="inferred from homology"/>
<evidence type="ECO:0000256" key="11">
    <source>
        <dbReference type="RuleBase" id="RU003657"/>
    </source>
</evidence>
<evidence type="ECO:0000256" key="10">
    <source>
        <dbReference type="ARBA" id="ARBA00093606"/>
    </source>
</evidence>
<dbReference type="FunFam" id="3.20.20.70:FF:000110">
    <property type="entry name" value="1-(5-phosphoribosyl)-5-[(5-phosphoribosylamino)methylideneamino] imidazole-4-carboxamide isomerase, chloroplastic"/>
    <property type="match status" value="1"/>
</dbReference>
<dbReference type="GO" id="GO:0000105">
    <property type="term" value="P:L-histidine biosynthetic process"/>
    <property type="evidence" value="ECO:0007669"/>
    <property type="project" value="UniProtKB-KW"/>
</dbReference>
<evidence type="ECO:0000313" key="13">
    <source>
        <dbReference type="EMBL" id="KAL2554258.1"/>
    </source>
</evidence>
<keyword evidence="12" id="KW-0934">Plastid</keyword>
<keyword evidence="14" id="KW-1185">Reference proteome</keyword>
<comment type="subcellular location">
    <subcellularLocation>
        <location evidence="12">Plastid</location>
        <location evidence="12">Chloroplast</location>
    </subcellularLocation>
</comment>
<evidence type="ECO:0000256" key="9">
    <source>
        <dbReference type="ARBA" id="ARBA00093256"/>
    </source>
</evidence>
<comment type="similarity">
    <text evidence="3 11">Belongs to the HisA/HisF family.</text>
</comment>
<dbReference type="InterPro" id="IPR011858">
    <property type="entry name" value="His6/HISN3"/>
</dbReference>
<keyword evidence="8 12" id="KW-0413">Isomerase</keyword>
<comment type="cofactor">
    <cofactor evidence="1">
        <name>Na(+)</name>
        <dbReference type="ChEBI" id="CHEBI:29101"/>
    </cofactor>
</comment>
<dbReference type="InterPro" id="IPR011060">
    <property type="entry name" value="RibuloseP-bd_barrel"/>
</dbReference>
<dbReference type="PANTHER" id="PTHR43090">
    <property type="entry name" value="1-(5-PHOSPHORIBOSYL)-5-[(5-PHOSPHORIBOSYLAMINO)METHYLIDENEAMINO] IMIDAZOLE-4-CARBOXAMIDE ISOMERASE"/>
    <property type="match status" value="1"/>
</dbReference>
<accession>A0ABD1X010</accession>
<keyword evidence="5 11" id="KW-0028">Amino-acid biosynthesis</keyword>
<dbReference type="NCBIfam" id="TIGR02129">
    <property type="entry name" value="hisA_euk"/>
    <property type="match status" value="1"/>
</dbReference>
<dbReference type="InterPro" id="IPR006062">
    <property type="entry name" value="His_biosynth"/>
</dbReference>
<dbReference type="EMBL" id="JBFOLJ010000002">
    <property type="protein sequence ID" value="KAL2554258.1"/>
    <property type="molecule type" value="Genomic_DNA"/>
</dbReference>
<dbReference type="Gene3D" id="3.20.20.70">
    <property type="entry name" value="Aldolase class I"/>
    <property type="match status" value="1"/>
</dbReference>
<evidence type="ECO:0000256" key="1">
    <source>
        <dbReference type="ARBA" id="ARBA00001959"/>
    </source>
</evidence>
<dbReference type="InterPro" id="IPR044524">
    <property type="entry name" value="Isoase_HisA-like"/>
</dbReference>
<organism evidence="13 14">
    <name type="scientific">Forsythia ovata</name>
    <dbReference type="NCBI Taxonomy" id="205694"/>
    <lineage>
        <taxon>Eukaryota</taxon>
        <taxon>Viridiplantae</taxon>
        <taxon>Streptophyta</taxon>
        <taxon>Embryophyta</taxon>
        <taxon>Tracheophyta</taxon>
        <taxon>Spermatophyta</taxon>
        <taxon>Magnoliopsida</taxon>
        <taxon>eudicotyledons</taxon>
        <taxon>Gunneridae</taxon>
        <taxon>Pentapetalae</taxon>
        <taxon>asterids</taxon>
        <taxon>lamiids</taxon>
        <taxon>Lamiales</taxon>
        <taxon>Oleaceae</taxon>
        <taxon>Forsythieae</taxon>
        <taxon>Forsythia</taxon>
    </lineage>
</organism>
<keyword evidence="6" id="KW-0915">Sodium</keyword>
<dbReference type="SUPFAM" id="SSF51366">
    <property type="entry name" value="Ribulose-phoshate binding barrel"/>
    <property type="match status" value="1"/>
</dbReference>
<dbReference type="CDD" id="cd04723">
    <property type="entry name" value="HisA_HisF"/>
    <property type="match status" value="1"/>
</dbReference>
<dbReference type="InterPro" id="IPR013785">
    <property type="entry name" value="Aldolase_TIM"/>
</dbReference>
<evidence type="ECO:0000256" key="5">
    <source>
        <dbReference type="ARBA" id="ARBA00022605"/>
    </source>
</evidence>
<reference evidence="14" key="1">
    <citation type="submission" date="2024-07" db="EMBL/GenBank/DDBJ databases">
        <title>Two chromosome-level genome assemblies of Korean endemic species Abeliophyllum distichum and Forsythia ovata (Oleaceae).</title>
        <authorList>
            <person name="Jang H."/>
        </authorList>
    </citation>
    <scope>NUCLEOTIDE SEQUENCE [LARGE SCALE GENOMIC DNA]</scope>
</reference>
<comment type="caution">
    <text evidence="13">The sequence shown here is derived from an EMBL/GenBank/DDBJ whole genome shotgun (WGS) entry which is preliminary data.</text>
</comment>
<dbReference type="PANTHER" id="PTHR43090:SF2">
    <property type="entry name" value="1-(5-PHOSPHORIBOSYL)-5-[(5-PHOSPHORIBOSYLAMINO)METHYLIDENEAMINO] IMIDAZOLE-4-CARBOXAMIDE ISOMERASE"/>
    <property type="match status" value="1"/>
</dbReference>
<evidence type="ECO:0000256" key="2">
    <source>
        <dbReference type="ARBA" id="ARBA00005133"/>
    </source>
</evidence>
<sequence length="301" mass="33004">MSIRNLQATSPWNEFLKACGIQAPPSLIFRPQRLSTRCGVRFRPCIDIHKGKVKQIVGSTLKDSKEGESSLVTNYESDRLAAEYAKLYKDDRLTGGHVIMLGADPLSKSAAIEALHAYPGGLQVGGGINSSNALSYIDEGASHVIVTSYVFSNGQINFERLKELAHVVGNKRLVLDLSCRKKEDKYAIVTDRWQKFSDVYLNENVLNFLAIYADEFLVHGVDVEGKKLGIDEELVALLGRNSPIPVTYAGGVNVMADLERIKVAGMERVDVTVGSALDIFGGNLAYEDVVAWHSQQEAFAV</sequence>
<dbReference type="GO" id="GO:0009507">
    <property type="term" value="C:chloroplast"/>
    <property type="evidence" value="ECO:0007669"/>
    <property type="project" value="UniProtKB-SubCell"/>
</dbReference>
<name>A0ABD1X010_9LAMI</name>
<dbReference type="Proteomes" id="UP001604277">
    <property type="component" value="Unassembled WGS sequence"/>
</dbReference>
<dbReference type="AlphaFoldDB" id="A0ABD1X010"/>
<keyword evidence="12" id="KW-0150">Chloroplast</keyword>
<evidence type="ECO:0000256" key="3">
    <source>
        <dbReference type="ARBA" id="ARBA00009667"/>
    </source>
</evidence>
<evidence type="ECO:0000256" key="12">
    <source>
        <dbReference type="RuleBase" id="RU364022"/>
    </source>
</evidence>
<evidence type="ECO:0000256" key="4">
    <source>
        <dbReference type="ARBA" id="ARBA00012550"/>
    </source>
</evidence>
<protein>
    <recommendedName>
        <fullName evidence="10 12">1-(5-phosphoribosyl)-5-[(5-phosphoribosylamino)methylideneamino] imidazole-4-carboxamide isomerase HISN3, chloroplastic</fullName>
        <ecNumber evidence="4 12">5.3.1.16</ecNumber>
    </recommendedName>
    <alternativeName>
        <fullName evidence="12">5-proFAR isomerase</fullName>
    </alternativeName>
    <alternativeName>
        <fullName evidence="12">Phosphoribosylformimino-5-aminoimidazole carboxamide ribotide isomerase</fullName>
    </alternativeName>
</protein>
<dbReference type="GO" id="GO:0003949">
    <property type="term" value="F:1-(5-phosphoribosyl)-5-[(5-phosphoribosylamino)methylideneamino]imidazole-4-carboxamide isomerase activity"/>
    <property type="evidence" value="ECO:0007669"/>
    <property type="project" value="UniProtKB-EC"/>
</dbReference>
<evidence type="ECO:0000313" key="14">
    <source>
        <dbReference type="Proteomes" id="UP001604277"/>
    </source>
</evidence>
<evidence type="ECO:0000256" key="6">
    <source>
        <dbReference type="ARBA" id="ARBA00023053"/>
    </source>
</evidence>
<dbReference type="Pfam" id="PF00977">
    <property type="entry name" value="His_biosynth"/>
    <property type="match status" value="1"/>
</dbReference>
<comment type="catalytic activity">
    <reaction evidence="9">
        <text>1-(5-phospho-beta-D-ribosyl)-5-[(5-phospho-beta-D-ribosylamino)methylideneamino]imidazole-4-carboxamide = 5-[(5-phospho-1-deoxy-D-ribulos-1-ylimino)methylamino]-1-(5-phospho-beta-D-ribosyl)imidazole-4-carboxamide</text>
        <dbReference type="Rhea" id="RHEA:15469"/>
        <dbReference type="ChEBI" id="CHEBI:58435"/>
        <dbReference type="ChEBI" id="CHEBI:58525"/>
        <dbReference type="EC" id="5.3.1.16"/>
    </reaction>
    <physiologicalReaction direction="left-to-right" evidence="9">
        <dbReference type="Rhea" id="RHEA:15470"/>
    </physiologicalReaction>
</comment>
<evidence type="ECO:0000256" key="8">
    <source>
        <dbReference type="ARBA" id="ARBA00023235"/>
    </source>
</evidence>
<evidence type="ECO:0000256" key="7">
    <source>
        <dbReference type="ARBA" id="ARBA00023102"/>
    </source>
</evidence>